<evidence type="ECO:0000259" key="1">
    <source>
        <dbReference type="PROSITE" id="PS50181"/>
    </source>
</evidence>
<name>A0A813QW07_9BILA</name>
<gene>
    <name evidence="2" type="ORF">JYZ213_LOCUS3719</name>
</gene>
<evidence type="ECO:0000313" key="3">
    <source>
        <dbReference type="Proteomes" id="UP000663845"/>
    </source>
</evidence>
<dbReference type="EMBL" id="CAJNOG010000020">
    <property type="protein sequence ID" value="CAF0772853.1"/>
    <property type="molecule type" value="Genomic_DNA"/>
</dbReference>
<protein>
    <recommendedName>
        <fullName evidence="1">F-box domain-containing protein</fullName>
    </recommendedName>
</protein>
<evidence type="ECO:0000313" key="2">
    <source>
        <dbReference type="EMBL" id="CAF0772853.1"/>
    </source>
</evidence>
<sequence length="364" mass="42682">MVRLAKKRNDDEILQSDSLCSSQDTSLALLCLPNELLEIILSYLSSNAIVQSFFEINSDRIQAILLKYLVHFDFVSMMIDTEQWIKKYFRNDTRLSHCISSLRLTGRQMNILSKYNIRLIQLESFHIINIKDNTVLFIDLLKIAPLLRSLYLEYSSDDMSHDDTCCLARILFNNNGAWQQQLQSLSVNKIYIPFGFQSVQLMTNLEHLKINIRYEKQLFDLYCSFPHLKSLHVDVRDSSSNSFDQLMNISNVSKCLKKLIIIGKFSSYLTLYKFILMYQSSLEDLTLKNIYHSDPINGQQLQSELIKHLYSLVHFRFHFQFPIETEEFHKKNYLQTFDWIPVMIDSKIDNELTVITVSSFSTQN</sequence>
<feature type="domain" description="F-box" evidence="1">
    <location>
        <begin position="26"/>
        <end position="77"/>
    </location>
</feature>
<proteinExistence type="predicted"/>
<organism evidence="2 3">
    <name type="scientific">Adineta steineri</name>
    <dbReference type="NCBI Taxonomy" id="433720"/>
    <lineage>
        <taxon>Eukaryota</taxon>
        <taxon>Metazoa</taxon>
        <taxon>Spiralia</taxon>
        <taxon>Gnathifera</taxon>
        <taxon>Rotifera</taxon>
        <taxon>Eurotatoria</taxon>
        <taxon>Bdelloidea</taxon>
        <taxon>Adinetida</taxon>
        <taxon>Adinetidae</taxon>
        <taxon>Adineta</taxon>
    </lineage>
</organism>
<reference evidence="2" key="1">
    <citation type="submission" date="2021-02" db="EMBL/GenBank/DDBJ databases">
        <authorList>
            <person name="Nowell W R."/>
        </authorList>
    </citation>
    <scope>NUCLEOTIDE SEQUENCE</scope>
</reference>
<comment type="caution">
    <text evidence="2">The sequence shown here is derived from an EMBL/GenBank/DDBJ whole genome shotgun (WGS) entry which is preliminary data.</text>
</comment>
<dbReference type="Proteomes" id="UP000663845">
    <property type="component" value="Unassembled WGS sequence"/>
</dbReference>
<accession>A0A813QW07</accession>
<dbReference type="InterPro" id="IPR001810">
    <property type="entry name" value="F-box_dom"/>
</dbReference>
<dbReference type="PROSITE" id="PS50181">
    <property type="entry name" value="FBOX"/>
    <property type="match status" value="1"/>
</dbReference>
<dbReference type="AlphaFoldDB" id="A0A813QW07"/>